<reference evidence="1 2" key="1">
    <citation type="journal article" date="2015" name="Nature">
        <title>rRNA introns, odd ribosomes, and small enigmatic genomes across a large radiation of phyla.</title>
        <authorList>
            <person name="Brown C.T."/>
            <person name="Hug L.A."/>
            <person name="Thomas B.C."/>
            <person name="Sharon I."/>
            <person name="Castelle C.J."/>
            <person name="Singh A."/>
            <person name="Wilkins M.J."/>
            <person name="Williams K.H."/>
            <person name="Banfield J.F."/>
        </authorList>
    </citation>
    <scope>NUCLEOTIDE SEQUENCE [LARGE SCALE GENOMIC DNA]</scope>
</reference>
<comment type="caution">
    <text evidence="1">The sequence shown here is derived from an EMBL/GenBank/DDBJ whole genome shotgun (WGS) entry which is preliminary data.</text>
</comment>
<dbReference type="Gene3D" id="1.20.1270.70">
    <property type="entry name" value="Designed single chain three-helix bundle"/>
    <property type="match status" value="1"/>
</dbReference>
<dbReference type="AlphaFoldDB" id="A0A0G0KGZ9"/>
<protein>
    <submittedName>
        <fullName evidence="1">Uncharacterized protein</fullName>
    </submittedName>
</protein>
<dbReference type="EMBL" id="LBVC01000008">
    <property type="protein sequence ID" value="KKQ78918.1"/>
    <property type="molecule type" value="Genomic_DNA"/>
</dbReference>
<evidence type="ECO:0000313" key="1">
    <source>
        <dbReference type="EMBL" id="KKQ78918.1"/>
    </source>
</evidence>
<evidence type="ECO:0000313" key="2">
    <source>
        <dbReference type="Proteomes" id="UP000034324"/>
    </source>
</evidence>
<proteinExistence type="predicted"/>
<organism evidence="1 2">
    <name type="scientific">Candidatus Daviesbacteria bacterium GW2011_GWF2_38_6</name>
    <dbReference type="NCBI Taxonomy" id="1618432"/>
    <lineage>
        <taxon>Bacteria</taxon>
        <taxon>Candidatus Daviesiibacteriota</taxon>
    </lineage>
</organism>
<name>A0A0G0KGZ9_9BACT</name>
<gene>
    <name evidence="1" type="ORF">US99_C0008G0007</name>
</gene>
<dbReference type="Proteomes" id="UP000034324">
    <property type="component" value="Unassembled WGS sequence"/>
</dbReference>
<sequence length="91" mass="10385">MDDTQKMLQAIVNGQSSFRQEVLGKIDKLDKKVDQLGERLEGKIDSVEKNLTGRIDKLGRQLAYLEDDTPTREEFDHLGKRVDKISQGIQL</sequence>
<accession>A0A0G0KGZ9</accession>